<keyword evidence="3" id="KW-1185">Reference proteome</keyword>
<feature type="region of interest" description="Disordered" evidence="1">
    <location>
        <begin position="139"/>
        <end position="177"/>
    </location>
</feature>
<dbReference type="Proteomes" id="UP000478052">
    <property type="component" value="Unassembled WGS sequence"/>
</dbReference>
<reference evidence="2 3" key="1">
    <citation type="submission" date="2019-08" db="EMBL/GenBank/DDBJ databases">
        <title>Whole genome of Aphis craccivora.</title>
        <authorList>
            <person name="Voronova N.V."/>
            <person name="Shulinski R.S."/>
            <person name="Bandarenka Y.V."/>
            <person name="Zhorov D.G."/>
            <person name="Warner D."/>
        </authorList>
    </citation>
    <scope>NUCLEOTIDE SEQUENCE [LARGE SCALE GENOMIC DNA]</scope>
    <source>
        <strain evidence="2">180601</strain>
        <tissue evidence="2">Whole Body</tissue>
    </source>
</reference>
<accession>A0A6G0ZL78</accession>
<evidence type="ECO:0000313" key="2">
    <source>
        <dbReference type="EMBL" id="KAF0771690.1"/>
    </source>
</evidence>
<organism evidence="2 3">
    <name type="scientific">Aphis craccivora</name>
    <name type="common">Cowpea aphid</name>
    <dbReference type="NCBI Taxonomy" id="307492"/>
    <lineage>
        <taxon>Eukaryota</taxon>
        <taxon>Metazoa</taxon>
        <taxon>Ecdysozoa</taxon>
        <taxon>Arthropoda</taxon>
        <taxon>Hexapoda</taxon>
        <taxon>Insecta</taxon>
        <taxon>Pterygota</taxon>
        <taxon>Neoptera</taxon>
        <taxon>Paraneoptera</taxon>
        <taxon>Hemiptera</taxon>
        <taxon>Sternorrhyncha</taxon>
        <taxon>Aphidomorpha</taxon>
        <taxon>Aphidoidea</taxon>
        <taxon>Aphididae</taxon>
        <taxon>Aphidini</taxon>
        <taxon>Aphis</taxon>
        <taxon>Aphis</taxon>
    </lineage>
</organism>
<dbReference type="EMBL" id="VUJU01000264">
    <property type="protein sequence ID" value="KAF0771690.1"/>
    <property type="molecule type" value="Genomic_DNA"/>
</dbReference>
<proteinExistence type="predicted"/>
<gene>
    <name evidence="2" type="ORF">FWK35_00007151</name>
</gene>
<comment type="caution">
    <text evidence="2">The sequence shown here is derived from an EMBL/GenBank/DDBJ whole genome shotgun (WGS) entry which is preliminary data.</text>
</comment>
<dbReference type="AlphaFoldDB" id="A0A6G0ZL78"/>
<evidence type="ECO:0000313" key="3">
    <source>
        <dbReference type="Proteomes" id="UP000478052"/>
    </source>
</evidence>
<name>A0A6G0ZL78_APHCR</name>
<evidence type="ECO:0000256" key="1">
    <source>
        <dbReference type="SAM" id="MobiDB-lite"/>
    </source>
</evidence>
<feature type="compositionally biased region" description="Polar residues" evidence="1">
    <location>
        <begin position="158"/>
        <end position="174"/>
    </location>
</feature>
<protein>
    <submittedName>
        <fullName evidence="2">Uncharacterized protein</fullName>
    </submittedName>
</protein>
<sequence>MLGLARCRAKLPALANVWSPAIHLSRTGGGASANAPDWPVSAPGRICAFLHGVMRDGGGGERTSDDGFRASAFAEIRAGYTEGSGADNIRTSQSLSNGRVTAYMSLAAGLREQRESAPAYVCVCVYYPVIGARASATVANAAGPQPRVTSKTSRRPRSSVTDTAAATHYRSATTPPGDLAADSSPCVCTCTNPHARAGVPAPNNIVPAAPPNAYRVTASGWIYNTVFRLQPSPAIRLRRETTEPYSFRSMPNRIRA</sequence>